<dbReference type="Pfam" id="PF00271">
    <property type="entry name" value="Helicase_C"/>
    <property type="match status" value="1"/>
</dbReference>
<keyword evidence="7" id="KW-0238">DNA-binding</keyword>
<proteinExistence type="predicted"/>
<dbReference type="GO" id="GO:0005634">
    <property type="term" value="C:nucleus"/>
    <property type="evidence" value="ECO:0007669"/>
    <property type="project" value="UniProtKB-SubCell"/>
</dbReference>
<name>A0A182IJL3_ANOAO</name>
<evidence type="ECO:0000256" key="3">
    <source>
        <dbReference type="ARBA" id="ARBA00022801"/>
    </source>
</evidence>
<dbReference type="InterPro" id="IPR049730">
    <property type="entry name" value="SNF2/RAD54-like_C"/>
</dbReference>
<dbReference type="Gene3D" id="3.40.50.300">
    <property type="entry name" value="P-loop containing nucleotide triphosphate hydrolases"/>
    <property type="match status" value="1"/>
</dbReference>
<comment type="subcellular location">
    <subcellularLocation>
        <location evidence="1">Nucleus</location>
    </subcellularLocation>
</comment>
<organism evidence="9">
    <name type="scientific">Anopheles atroparvus</name>
    <name type="common">European mosquito</name>
    <dbReference type="NCBI Taxonomy" id="41427"/>
    <lineage>
        <taxon>Eukaryota</taxon>
        <taxon>Metazoa</taxon>
        <taxon>Ecdysozoa</taxon>
        <taxon>Arthropoda</taxon>
        <taxon>Hexapoda</taxon>
        <taxon>Insecta</taxon>
        <taxon>Pterygota</taxon>
        <taxon>Neoptera</taxon>
        <taxon>Endopterygota</taxon>
        <taxon>Diptera</taxon>
        <taxon>Nematocera</taxon>
        <taxon>Culicoidea</taxon>
        <taxon>Culicidae</taxon>
        <taxon>Anophelinae</taxon>
        <taxon>Anopheles</taxon>
    </lineage>
</organism>
<dbReference type="FunFam" id="3.40.50.10810:FF:000005">
    <property type="entry name" value="Photoperiod-independent early flowering 1"/>
    <property type="match status" value="1"/>
</dbReference>
<dbReference type="Gene3D" id="3.40.50.10810">
    <property type="entry name" value="Tandem AAA-ATPase domain"/>
    <property type="match status" value="1"/>
</dbReference>
<dbReference type="GO" id="GO:0005524">
    <property type="term" value="F:ATP binding"/>
    <property type="evidence" value="ECO:0007669"/>
    <property type="project" value="UniProtKB-KW"/>
</dbReference>
<dbReference type="InterPro" id="IPR038718">
    <property type="entry name" value="SNF2-like_sf"/>
</dbReference>
<evidence type="ECO:0000313" key="9">
    <source>
        <dbReference type="EnsemblMetazoa" id="AATE000390-PA.1"/>
    </source>
</evidence>
<dbReference type="PROSITE" id="PS51194">
    <property type="entry name" value="HELICASE_CTER"/>
    <property type="match status" value="1"/>
</dbReference>
<dbReference type="EnsemblMetazoa" id="AATE000390-RA">
    <property type="protein sequence ID" value="AATE000390-PA.1"/>
    <property type="gene ID" value="AATE000390"/>
</dbReference>
<dbReference type="PANTHER" id="PTHR10799">
    <property type="entry name" value="SNF2/RAD54 HELICASE FAMILY"/>
    <property type="match status" value="1"/>
</dbReference>
<dbReference type="SUPFAM" id="SSF52540">
    <property type="entry name" value="P-loop containing nucleoside triphosphate hydrolases"/>
    <property type="match status" value="2"/>
</dbReference>
<evidence type="ECO:0000256" key="1">
    <source>
        <dbReference type="ARBA" id="ARBA00004123"/>
    </source>
</evidence>
<dbReference type="InterPro" id="IPR001650">
    <property type="entry name" value="Helicase_C-like"/>
</dbReference>
<dbReference type="AlphaFoldDB" id="A0A182IJL3"/>
<keyword evidence="8" id="KW-0539">Nucleus</keyword>
<keyword evidence="3" id="KW-0378">Hydrolase</keyword>
<dbReference type="SMART" id="SM00487">
    <property type="entry name" value="DEXDc"/>
    <property type="match status" value="1"/>
</dbReference>
<keyword evidence="4" id="KW-0347">Helicase</keyword>
<dbReference type="PROSITE" id="PS51192">
    <property type="entry name" value="HELICASE_ATP_BIND_1"/>
    <property type="match status" value="1"/>
</dbReference>
<dbReference type="VEuPathDB" id="VectorBase:AATE000390"/>
<dbReference type="GO" id="GO:0003677">
    <property type="term" value="F:DNA binding"/>
    <property type="evidence" value="ECO:0007669"/>
    <property type="project" value="UniProtKB-KW"/>
</dbReference>
<dbReference type="SMART" id="SM00490">
    <property type="entry name" value="HELICc"/>
    <property type="match status" value="1"/>
</dbReference>
<sequence length="718" mass="82325">MLHALRTVKTNPVYSHLRAKPRTKAGAVRRVVRYFIDLCKFGVRLVNLLVVRLTNMETEVNVPKNEVPKPLSPRSENAIIERKAFQEELKRHRAKQLEFLEKQLTGFAGFVRERGTKNSIAQEKNQRANPKTPLKSIENLGEDLSDDVIIDQSPSFIKGMMRDYQVDGLRWMISLYHNGLNGILADEMGLGKTIQSISMIGYLMHVRTLKGPFLVIAPLSTIDNWMKEFAKFLPSAKTFKAHATGDGKPLVLGKLQSARRSWNVAVTSYEFLVQNRAYFSKLNFHYAVIDEGHRAKNENTLFSAALRRLNIQGSVMLTGTPIHNNLHELWALLNLLMPLFFNSADNFDSWFKVEDCLDPQNEQTRRLHNLLKPLMLRRIKSAVCPDIPPKIRITLFVPPTEEICLWSKKLLENDVQVMKSDGSYGKFHIAQRFPYLRQAACHPFLIPSAEPLEAGDQVTEQIVEYSSKMIVLDKLLKRLKERGSKVLIFSQFVTMLQILLDYLDYRGFEYCYISGSTSSEERKEQIDEFNRPGSDKFIFALSTRAGGLGINLVAADTVIFYDIDFNPQMDLQAEDRAHRIGQQKKVHIFRMIVRGTIEESLHSISQRKKQLDESVIQRKMLTRKLMEQADEFQQKNLFSVGTIDQSALDEKLDSVFHEMNTDEGLREECVIIVPGIPGQSMQNFDPSNVDRNLKRKSDVELDGSSKRRRNVPNFFTQN</sequence>
<dbReference type="InterPro" id="IPR014001">
    <property type="entry name" value="Helicase_ATP-bd"/>
</dbReference>
<protein>
    <submittedName>
        <fullName evidence="9">Uncharacterized protein</fullName>
    </submittedName>
</protein>
<dbReference type="GO" id="GO:0016787">
    <property type="term" value="F:hydrolase activity"/>
    <property type="evidence" value="ECO:0007669"/>
    <property type="project" value="UniProtKB-KW"/>
</dbReference>
<dbReference type="GO" id="GO:0004386">
    <property type="term" value="F:helicase activity"/>
    <property type="evidence" value="ECO:0007669"/>
    <property type="project" value="UniProtKB-KW"/>
</dbReference>
<keyword evidence="6" id="KW-0156">Chromatin regulator</keyword>
<dbReference type="STRING" id="41427.A0A182IJL3"/>
<keyword evidence="2" id="KW-0547">Nucleotide-binding</keyword>
<evidence type="ECO:0000256" key="5">
    <source>
        <dbReference type="ARBA" id="ARBA00022840"/>
    </source>
</evidence>
<dbReference type="CDD" id="cd18793">
    <property type="entry name" value="SF2_C_SNF"/>
    <property type="match status" value="1"/>
</dbReference>
<dbReference type="GO" id="GO:0006325">
    <property type="term" value="P:chromatin organization"/>
    <property type="evidence" value="ECO:0007669"/>
    <property type="project" value="UniProtKB-KW"/>
</dbReference>
<evidence type="ECO:0000256" key="4">
    <source>
        <dbReference type="ARBA" id="ARBA00022806"/>
    </source>
</evidence>
<dbReference type="EMBL" id="AXCP01006767">
    <property type="status" value="NOT_ANNOTATED_CDS"/>
    <property type="molecule type" value="Genomic_DNA"/>
</dbReference>
<dbReference type="InterPro" id="IPR027417">
    <property type="entry name" value="P-loop_NTPase"/>
</dbReference>
<dbReference type="InterPro" id="IPR000330">
    <property type="entry name" value="SNF2_N"/>
</dbReference>
<evidence type="ECO:0000256" key="7">
    <source>
        <dbReference type="ARBA" id="ARBA00023125"/>
    </source>
</evidence>
<evidence type="ECO:0000256" key="6">
    <source>
        <dbReference type="ARBA" id="ARBA00022853"/>
    </source>
</evidence>
<dbReference type="Pfam" id="PF00176">
    <property type="entry name" value="SNF2-rel_dom"/>
    <property type="match status" value="1"/>
</dbReference>
<reference evidence="9" key="1">
    <citation type="submission" date="2022-08" db="UniProtKB">
        <authorList>
            <consortium name="EnsemblMetazoa"/>
        </authorList>
    </citation>
    <scope>IDENTIFICATION</scope>
    <source>
        <strain evidence="9">EBRO</strain>
    </source>
</reference>
<evidence type="ECO:0000256" key="8">
    <source>
        <dbReference type="ARBA" id="ARBA00023242"/>
    </source>
</evidence>
<accession>A0A182IJL3</accession>
<keyword evidence="5" id="KW-0067">ATP-binding</keyword>
<evidence type="ECO:0000256" key="2">
    <source>
        <dbReference type="ARBA" id="ARBA00022741"/>
    </source>
</evidence>